<organism evidence="2 3">
    <name type="scientific">Vitis vinifera</name>
    <name type="common">Grape</name>
    <dbReference type="NCBI Taxonomy" id="29760"/>
    <lineage>
        <taxon>Eukaryota</taxon>
        <taxon>Viridiplantae</taxon>
        <taxon>Streptophyta</taxon>
        <taxon>Embryophyta</taxon>
        <taxon>Tracheophyta</taxon>
        <taxon>Spermatophyta</taxon>
        <taxon>Magnoliopsida</taxon>
        <taxon>eudicotyledons</taxon>
        <taxon>Gunneridae</taxon>
        <taxon>Pentapetalae</taxon>
        <taxon>rosids</taxon>
        <taxon>Vitales</taxon>
        <taxon>Vitaceae</taxon>
        <taxon>Viteae</taxon>
        <taxon>Vitis</taxon>
    </lineage>
</organism>
<sequence length="123" mass="13987">MDGRQNDLSHKIDNLQYSISRLTNLNIVNKKGKFPSQPHQNPKGIHEVEAQEGESSQVREVKAVIPLRSGKEVDLPISKSKHEPESQAEKEKREEIKGKRIGNSTKKEDLESTMNEESERTIN</sequence>
<comment type="caution">
    <text evidence="2">The sequence shown here is derived from an EMBL/GenBank/DDBJ whole genome shotgun (WGS) entry which is preliminary data.</text>
</comment>
<evidence type="ECO:0000256" key="1">
    <source>
        <dbReference type="SAM" id="MobiDB-lite"/>
    </source>
</evidence>
<dbReference type="EMBL" id="QGNW01000652">
    <property type="protein sequence ID" value="RVW66462.1"/>
    <property type="molecule type" value="Genomic_DNA"/>
</dbReference>
<dbReference type="AlphaFoldDB" id="A0A438G2P2"/>
<gene>
    <name evidence="2" type="ORF">CK203_065761</name>
</gene>
<evidence type="ECO:0000313" key="2">
    <source>
        <dbReference type="EMBL" id="RVW66462.1"/>
    </source>
</evidence>
<feature type="region of interest" description="Disordered" evidence="1">
    <location>
        <begin position="30"/>
        <end position="123"/>
    </location>
</feature>
<dbReference type="Proteomes" id="UP000288805">
    <property type="component" value="Unassembled WGS sequence"/>
</dbReference>
<accession>A0A438G2P2</accession>
<feature type="compositionally biased region" description="Basic and acidic residues" evidence="1">
    <location>
        <begin position="69"/>
        <end position="98"/>
    </location>
</feature>
<protein>
    <submittedName>
        <fullName evidence="2">Uncharacterized protein</fullName>
    </submittedName>
</protein>
<evidence type="ECO:0000313" key="3">
    <source>
        <dbReference type="Proteomes" id="UP000288805"/>
    </source>
</evidence>
<name>A0A438G2P2_VITVI</name>
<reference evidence="2 3" key="1">
    <citation type="journal article" date="2018" name="PLoS Genet.">
        <title>Population sequencing reveals clonal diversity and ancestral inbreeding in the grapevine cultivar Chardonnay.</title>
        <authorList>
            <person name="Roach M.J."/>
            <person name="Johnson D.L."/>
            <person name="Bohlmann J."/>
            <person name="van Vuuren H.J."/>
            <person name="Jones S.J."/>
            <person name="Pretorius I.S."/>
            <person name="Schmidt S.A."/>
            <person name="Borneman A.R."/>
        </authorList>
    </citation>
    <scope>NUCLEOTIDE SEQUENCE [LARGE SCALE GENOMIC DNA]</scope>
    <source>
        <strain evidence="3">cv. Chardonnay</strain>
        <tissue evidence="2">Leaf</tissue>
    </source>
</reference>
<proteinExistence type="predicted"/>